<dbReference type="PANTHER" id="PTHR45801">
    <property type="entry name" value="OS07G0101800 PROTEIN"/>
    <property type="match status" value="1"/>
</dbReference>
<keyword evidence="6" id="KW-0804">Transcription</keyword>
<dbReference type="AlphaFoldDB" id="A0A660KYP6"/>
<feature type="region of interest" description="Disordered" evidence="9">
    <location>
        <begin position="108"/>
        <end position="173"/>
    </location>
</feature>
<dbReference type="PROSITE" id="PS50157">
    <property type="entry name" value="ZINC_FINGER_C2H2_2"/>
    <property type="match status" value="1"/>
</dbReference>
<evidence type="ECO:0000259" key="10">
    <source>
        <dbReference type="PROSITE" id="PS50157"/>
    </source>
</evidence>
<feature type="compositionally biased region" description="Polar residues" evidence="9">
    <location>
        <begin position="13"/>
        <end position="29"/>
    </location>
</feature>
<feature type="region of interest" description="Disordered" evidence="9">
    <location>
        <begin position="45"/>
        <end position="94"/>
    </location>
</feature>
<feature type="compositionally biased region" description="Low complexity" evidence="9">
    <location>
        <begin position="136"/>
        <end position="148"/>
    </location>
</feature>
<evidence type="ECO:0000256" key="3">
    <source>
        <dbReference type="ARBA" id="ARBA00022771"/>
    </source>
</evidence>
<keyword evidence="5" id="KW-0805">Transcription regulation</keyword>
<feature type="compositionally biased region" description="Polar residues" evidence="9">
    <location>
        <begin position="121"/>
        <end position="130"/>
    </location>
</feature>
<keyword evidence="7" id="KW-0539">Nucleus</keyword>
<reference evidence="11 12" key="1">
    <citation type="submission" date="2019-06" db="EMBL/GenBank/DDBJ databases">
        <title>A chromosomal-level reference genome of Carpinus fangiana (Coryloideae, Betulaceae).</title>
        <authorList>
            <person name="Yang X."/>
            <person name="Wang Z."/>
            <person name="Zhang L."/>
            <person name="Hao G."/>
            <person name="Liu J."/>
            <person name="Yang Y."/>
        </authorList>
    </citation>
    <scope>NUCLEOTIDE SEQUENCE [LARGE SCALE GENOMIC DNA]</scope>
    <source>
        <strain evidence="11">Cfa_2016G</strain>
        <tissue evidence="11">Leaf</tissue>
    </source>
</reference>
<dbReference type="SUPFAM" id="SSF57667">
    <property type="entry name" value="beta-beta-alpha zinc fingers"/>
    <property type="match status" value="1"/>
</dbReference>
<dbReference type="PROSITE" id="PS00028">
    <property type="entry name" value="ZINC_FINGER_C2H2_1"/>
    <property type="match status" value="1"/>
</dbReference>
<dbReference type="GO" id="GO:0005634">
    <property type="term" value="C:nucleus"/>
    <property type="evidence" value="ECO:0007669"/>
    <property type="project" value="UniProtKB-SubCell"/>
</dbReference>
<name>A0A660KYP6_9ROSI</name>
<keyword evidence="4" id="KW-0862">Zinc</keyword>
<feature type="compositionally biased region" description="Basic residues" evidence="9">
    <location>
        <begin position="52"/>
        <end position="64"/>
    </location>
</feature>
<protein>
    <recommendedName>
        <fullName evidence="10">C2H2-type domain-containing protein</fullName>
    </recommendedName>
</protein>
<feature type="domain" description="C2H2-type" evidence="10">
    <location>
        <begin position="32"/>
        <end position="59"/>
    </location>
</feature>
<evidence type="ECO:0000256" key="9">
    <source>
        <dbReference type="SAM" id="MobiDB-lite"/>
    </source>
</evidence>
<dbReference type="PANTHER" id="PTHR45801:SF116">
    <property type="entry name" value="TRANSCRIPTIONAL REGULATOR TAC1-LIKE"/>
    <property type="match status" value="1"/>
</dbReference>
<evidence type="ECO:0000256" key="8">
    <source>
        <dbReference type="PROSITE-ProRule" id="PRU00042"/>
    </source>
</evidence>
<evidence type="ECO:0000256" key="6">
    <source>
        <dbReference type="ARBA" id="ARBA00023163"/>
    </source>
</evidence>
<evidence type="ECO:0000313" key="11">
    <source>
        <dbReference type="EMBL" id="KAE8039116.1"/>
    </source>
</evidence>
<keyword evidence="12" id="KW-1185">Reference proteome</keyword>
<evidence type="ECO:0000313" key="12">
    <source>
        <dbReference type="Proteomes" id="UP000327013"/>
    </source>
</evidence>
<organism evidence="11 12">
    <name type="scientific">Carpinus fangiana</name>
    <dbReference type="NCBI Taxonomy" id="176857"/>
    <lineage>
        <taxon>Eukaryota</taxon>
        <taxon>Viridiplantae</taxon>
        <taxon>Streptophyta</taxon>
        <taxon>Embryophyta</taxon>
        <taxon>Tracheophyta</taxon>
        <taxon>Spermatophyta</taxon>
        <taxon>Magnoliopsida</taxon>
        <taxon>eudicotyledons</taxon>
        <taxon>Gunneridae</taxon>
        <taxon>Pentapetalae</taxon>
        <taxon>rosids</taxon>
        <taxon>fabids</taxon>
        <taxon>Fagales</taxon>
        <taxon>Betulaceae</taxon>
        <taxon>Carpinus</taxon>
    </lineage>
</organism>
<dbReference type="InterPro" id="IPR013087">
    <property type="entry name" value="Znf_C2H2_type"/>
</dbReference>
<evidence type="ECO:0000256" key="4">
    <source>
        <dbReference type="ARBA" id="ARBA00022833"/>
    </source>
</evidence>
<keyword evidence="3 8" id="KW-0863">Zinc-finger</keyword>
<evidence type="ECO:0000256" key="5">
    <source>
        <dbReference type="ARBA" id="ARBA00023015"/>
    </source>
</evidence>
<proteinExistence type="predicted"/>
<comment type="subcellular location">
    <subcellularLocation>
        <location evidence="1">Nucleus</location>
    </subcellularLocation>
</comment>
<keyword evidence="2" id="KW-0479">Metal-binding</keyword>
<sequence>MESDHQPPAPQENMEQVMSSDEQGATQTARSYDCTYCRRGFSNAQDLGGHMNIHRKEKAKHKRYDHIDHESHQPSSDIPRLIIPSYPPTPKSSSWLLDTHVGDVKQLRLFVETPSDKDQKPGSSSSSQLHGKTEKGLSSSSTYDLSGSEIDLELRLGPEPQDPSAPSGTKKFF</sequence>
<feature type="region of interest" description="Disordered" evidence="9">
    <location>
        <begin position="1"/>
        <end position="29"/>
    </location>
</feature>
<dbReference type="OrthoDB" id="780709at2759"/>
<dbReference type="InterPro" id="IPR036236">
    <property type="entry name" value="Znf_C2H2_sf"/>
</dbReference>
<dbReference type="GO" id="GO:0008270">
    <property type="term" value="F:zinc ion binding"/>
    <property type="evidence" value="ECO:0007669"/>
    <property type="project" value="UniProtKB-KW"/>
</dbReference>
<accession>A0A660KYP6</accession>
<evidence type="ECO:0000256" key="2">
    <source>
        <dbReference type="ARBA" id="ARBA00022723"/>
    </source>
</evidence>
<dbReference type="EMBL" id="CM017324">
    <property type="protein sequence ID" value="KAE8039116.1"/>
    <property type="molecule type" value="Genomic_DNA"/>
</dbReference>
<dbReference type="Proteomes" id="UP000327013">
    <property type="component" value="Chromosome 4"/>
</dbReference>
<dbReference type="InterPro" id="IPR052426">
    <property type="entry name" value="Plant_dev_regulator"/>
</dbReference>
<dbReference type="Gene3D" id="3.30.160.60">
    <property type="entry name" value="Classic Zinc Finger"/>
    <property type="match status" value="1"/>
</dbReference>
<evidence type="ECO:0000256" key="1">
    <source>
        <dbReference type="ARBA" id="ARBA00004123"/>
    </source>
</evidence>
<gene>
    <name evidence="11" type="ORF">FH972_011558</name>
</gene>
<evidence type="ECO:0000256" key="7">
    <source>
        <dbReference type="ARBA" id="ARBA00023242"/>
    </source>
</evidence>